<evidence type="ECO:0000256" key="1">
    <source>
        <dbReference type="SAM" id="Phobius"/>
    </source>
</evidence>
<dbReference type="AlphaFoldDB" id="A0A9D4PP64"/>
<keyword evidence="1" id="KW-1133">Transmembrane helix</keyword>
<evidence type="ECO:0000313" key="2">
    <source>
        <dbReference type="EMBL" id="KAH7947576.1"/>
    </source>
</evidence>
<reference evidence="2" key="1">
    <citation type="journal article" date="2020" name="Cell">
        <title>Large-Scale Comparative Analyses of Tick Genomes Elucidate Their Genetic Diversity and Vector Capacities.</title>
        <authorList>
            <consortium name="Tick Genome and Microbiome Consortium (TIGMIC)"/>
            <person name="Jia N."/>
            <person name="Wang J."/>
            <person name="Shi W."/>
            <person name="Du L."/>
            <person name="Sun Y."/>
            <person name="Zhan W."/>
            <person name="Jiang J.F."/>
            <person name="Wang Q."/>
            <person name="Zhang B."/>
            <person name="Ji P."/>
            <person name="Bell-Sakyi L."/>
            <person name="Cui X.M."/>
            <person name="Yuan T.T."/>
            <person name="Jiang B.G."/>
            <person name="Yang W.F."/>
            <person name="Lam T.T."/>
            <person name="Chang Q.C."/>
            <person name="Ding S.J."/>
            <person name="Wang X.J."/>
            <person name="Zhu J.G."/>
            <person name="Ruan X.D."/>
            <person name="Zhao L."/>
            <person name="Wei J.T."/>
            <person name="Ye R.Z."/>
            <person name="Que T.C."/>
            <person name="Du C.H."/>
            <person name="Zhou Y.H."/>
            <person name="Cheng J.X."/>
            <person name="Dai P.F."/>
            <person name="Guo W.B."/>
            <person name="Han X.H."/>
            <person name="Huang E.J."/>
            <person name="Li L.F."/>
            <person name="Wei W."/>
            <person name="Gao Y.C."/>
            <person name="Liu J.Z."/>
            <person name="Shao H.Z."/>
            <person name="Wang X."/>
            <person name="Wang C.C."/>
            <person name="Yang T.C."/>
            <person name="Huo Q.B."/>
            <person name="Li W."/>
            <person name="Chen H.Y."/>
            <person name="Chen S.E."/>
            <person name="Zhou L.G."/>
            <person name="Ni X.B."/>
            <person name="Tian J.H."/>
            <person name="Sheng Y."/>
            <person name="Liu T."/>
            <person name="Pan Y.S."/>
            <person name="Xia L.Y."/>
            <person name="Li J."/>
            <person name="Zhao F."/>
            <person name="Cao W.C."/>
        </authorList>
    </citation>
    <scope>NUCLEOTIDE SEQUENCE</scope>
    <source>
        <strain evidence="2">Rsan-2018</strain>
    </source>
</reference>
<dbReference type="VEuPathDB" id="VectorBase:RSAN_029210"/>
<name>A0A9D4PP64_RHISA</name>
<proteinExistence type="predicted"/>
<gene>
    <name evidence="2" type="ORF">HPB52_013766</name>
</gene>
<protein>
    <recommendedName>
        <fullName evidence="4">Hexosyltransferase</fullName>
    </recommendedName>
</protein>
<sequence>MGIVSPHRDCRTHYISRTHVYGQGPDRKWRRHRGFPKNREKDNVNMIFVKFSSLSLIALCVSVVLYLHVTNGPEPAMNPNAKGVTGELVLCIASCHGASRDVALVRRGRPGSTDAEEVRAASYALPWPRSYPKELRGWPNEPFAGPFVALVSTQPKNKDRRELIRKNLAQPSLYPPGSFRLIFFVRAPGPGANMSYFLGKSLLDESNKHGDMLIDAYALSTLRAAILEWAPAFANASRLLLWARDDAAFEASSLLDRMESLVDEPGDVFGRVSALDNRDMAFSENAKFK</sequence>
<comment type="caution">
    <text evidence="2">The sequence shown here is derived from an EMBL/GenBank/DDBJ whole genome shotgun (WGS) entry which is preliminary data.</text>
</comment>
<dbReference type="EMBL" id="JABSTV010001252">
    <property type="protein sequence ID" value="KAH7947576.1"/>
    <property type="molecule type" value="Genomic_DNA"/>
</dbReference>
<keyword evidence="1" id="KW-0812">Transmembrane</keyword>
<accession>A0A9D4PP64</accession>
<evidence type="ECO:0008006" key="4">
    <source>
        <dbReference type="Google" id="ProtNLM"/>
    </source>
</evidence>
<keyword evidence="1" id="KW-0472">Membrane</keyword>
<evidence type="ECO:0000313" key="3">
    <source>
        <dbReference type="Proteomes" id="UP000821837"/>
    </source>
</evidence>
<feature type="transmembrane region" description="Helical" evidence="1">
    <location>
        <begin position="47"/>
        <end position="69"/>
    </location>
</feature>
<organism evidence="2 3">
    <name type="scientific">Rhipicephalus sanguineus</name>
    <name type="common">Brown dog tick</name>
    <name type="synonym">Ixodes sanguineus</name>
    <dbReference type="NCBI Taxonomy" id="34632"/>
    <lineage>
        <taxon>Eukaryota</taxon>
        <taxon>Metazoa</taxon>
        <taxon>Ecdysozoa</taxon>
        <taxon>Arthropoda</taxon>
        <taxon>Chelicerata</taxon>
        <taxon>Arachnida</taxon>
        <taxon>Acari</taxon>
        <taxon>Parasitiformes</taxon>
        <taxon>Ixodida</taxon>
        <taxon>Ixodoidea</taxon>
        <taxon>Ixodidae</taxon>
        <taxon>Rhipicephalinae</taxon>
        <taxon>Rhipicephalus</taxon>
        <taxon>Rhipicephalus</taxon>
    </lineage>
</organism>
<keyword evidence="3" id="KW-1185">Reference proteome</keyword>
<dbReference type="Proteomes" id="UP000821837">
    <property type="component" value="Chromosome 6"/>
</dbReference>
<reference evidence="2" key="2">
    <citation type="submission" date="2021-09" db="EMBL/GenBank/DDBJ databases">
        <authorList>
            <person name="Jia N."/>
            <person name="Wang J."/>
            <person name="Shi W."/>
            <person name="Du L."/>
            <person name="Sun Y."/>
            <person name="Zhan W."/>
            <person name="Jiang J."/>
            <person name="Wang Q."/>
            <person name="Zhang B."/>
            <person name="Ji P."/>
            <person name="Sakyi L.B."/>
            <person name="Cui X."/>
            <person name="Yuan T."/>
            <person name="Jiang B."/>
            <person name="Yang W."/>
            <person name="Lam T.T.-Y."/>
            <person name="Chang Q."/>
            <person name="Ding S."/>
            <person name="Wang X."/>
            <person name="Zhu J."/>
            <person name="Ruan X."/>
            <person name="Zhao L."/>
            <person name="Wei J."/>
            <person name="Que T."/>
            <person name="Du C."/>
            <person name="Cheng J."/>
            <person name="Dai P."/>
            <person name="Han X."/>
            <person name="Huang E."/>
            <person name="Gao Y."/>
            <person name="Liu J."/>
            <person name="Shao H."/>
            <person name="Ye R."/>
            <person name="Li L."/>
            <person name="Wei W."/>
            <person name="Wang X."/>
            <person name="Wang C."/>
            <person name="Huo Q."/>
            <person name="Li W."/>
            <person name="Guo W."/>
            <person name="Chen H."/>
            <person name="Chen S."/>
            <person name="Zhou L."/>
            <person name="Zhou L."/>
            <person name="Ni X."/>
            <person name="Tian J."/>
            <person name="Zhou Y."/>
            <person name="Sheng Y."/>
            <person name="Liu T."/>
            <person name="Pan Y."/>
            <person name="Xia L."/>
            <person name="Li J."/>
            <person name="Zhao F."/>
            <person name="Cao W."/>
        </authorList>
    </citation>
    <scope>NUCLEOTIDE SEQUENCE</scope>
    <source>
        <strain evidence="2">Rsan-2018</strain>
        <tissue evidence="2">Larvae</tissue>
    </source>
</reference>